<comment type="caution">
    <text evidence="9">The sequence shown here is derived from an EMBL/GenBank/DDBJ whole genome shotgun (WGS) entry which is preliminary data.</text>
</comment>
<dbReference type="Pfam" id="PF00392">
    <property type="entry name" value="GntR"/>
    <property type="match status" value="1"/>
</dbReference>
<accession>A0A918YCQ5</accession>
<evidence type="ECO:0000256" key="2">
    <source>
        <dbReference type="ARBA" id="ARBA00022898"/>
    </source>
</evidence>
<dbReference type="Pfam" id="PF00155">
    <property type="entry name" value="Aminotran_1_2"/>
    <property type="match status" value="1"/>
</dbReference>
<keyword evidence="5" id="KW-0804">Transcription</keyword>
<evidence type="ECO:0000256" key="7">
    <source>
        <dbReference type="SAM" id="Phobius"/>
    </source>
</evidence>
<dbReference type="EMBL" id="BMVG01000001">
    <property type="protein sequence ID" value="GHD97653.1"/>
    <property type="molecule type" value="Genomic_DNA"/>
</dbReference>
<dbReference type="Gene3D" id="3.40.640.10">
    <property type="entry name" value="Type I PLP-dependent aspartate aminotransferase-like (Major domain)"/>
    <property type="match status" value="1"/>
</dbReference>
<keyword evidence="7" id="KW-0472">Membrane</keyword>
<sequence>MTARKAFGADLAKSSRLWEASAAAIALVKSVAVAVVFVVMASTYGCDRPTVGCISMTESWVNSAERIGADLHLELSGPGGRRATLTRALREAVRSGRLAPGTRLPPYRSLAADLGVARNTVADAYAELVAEGWLTARQGSGTRVAMGVPPTPFGQSGRAEPPRHAVRTPVKPVKAPPRARGPRHDLRQGAPDASAFPRAAWSACYRRALQQAPSEAFGPGDPAGRRELREALAAYLARARGVRTEPDRIVICSGFAHALRLLFGQGAGGVLRGPLGVEAYGLDFHRGLLVTAGVRTVPLPLDEHGARVDVLGRQRAVLLTPAHQFPTGGPLHPERRAAVIGWARARGAVVLEDDYDGEFRYDRKPVGALQGLDPERVIHLGSVSKSLSPALRLGWMVLPERYVGPVLAAKGEREAWASVLDQLALAEFIVSGSHDRHVRRMRQRYRHRRDRLVAALAAHAPQIEVTGIAAGLHAVLRLPPGTERSTLKAAAWQGVALDGLAAFRHPEAETTAGDGLVVGYATAAEHAYGAALEALCGVLPPG</sequence>
<dbReference type="AlphaFoldDB" id="A0A918YCQ5"/>
<dbReference type="PANTHER" id="PTHR46577">
    <property type="entry name" value="HTH-TYPE TRANSCRIPTIONAL REGULATORY PROTEIN GABR"/>
    <property type="match status" value="1"/>
</dbReference>
<dbReference type="SMART" id="SM00345">
    <property type="entry name" value="HTH_GNTR"/>
    <property type="match status" value="1"/>
</dbReference>
<dbReference type="CDD" id="cd07377">
    <property type="entry name" value="WHTH_GntR"/>
    <property type="match status" value="1"/>
</dbReference>
<evidence type="ECO:0000256" key="6">
    <source>
        <dbReference type="SAM" id="MobiDB-lite"/>
    </source>
</evidence>
<dbReference type="PRINTS" id="PR00035">
    <property type="entry name" value="HTHGNTR"/>
</dbReference>
<dbReference type="SUPFAM" id="SSF53383">
    <property type="entry name" value="PLP-dependent transferases"/>
    <property type="match status" value="1"/>
</dbReference>
<keyword evidence="4" id="KW-0238">DNA-binding</keyword>
<dbReference type="InterPro" id="IPR036390">
    <property type="entry name" value="WH_DNA-bd_sf"/>
</dbReference>
<keyword evidence="3" id="KW-0805">Transcription regulation</keyword>
<keyword evidence="10" id="KW-1185">Reference proteome</keyword>
<feature type="transmembrane region" description="Helical" evidence="7">
    <location>
        <begin position="21"/>
        <end position="44"/>
    </location>
</feature>
<dbReference type="InterPro" id="IPR051446">
    <property type="entry name" value="HTH_trans_reg/aminotransferase"/>
</dbReference>
<feature type="region of interest" description="Disordered" evidence="6">
    <location>
        <begin position="151"/>
        <end position="192"/>
    </location>
</feature>
<dbReference type="CDD" id="cd00609">
    <property type="entry name" value="AAT_like"/>
    <property type="match status" value="1"/>
</dbReference>
<dbReference type="InterPro" id="IPR004839">
    <property type="entry name" value="Aminotransferase_I/II_large"/>
</dbReference>
<dbReference type="SUPFAM" id="SSF46785">
    <property type="entry name" value="Winged helix' DNA-binding domain"/>
    <property type="match status" value="1"/>
</dbReference>
<dbReference type="GO" id="GO:0003700">
    <property type="term" value="F:DNA-binding transcription factor activity"/>
    <property type="evidence" value="ECO:0007669"/>
    <property type="project" value="InterPro"/>
</dbReference>
<evidence type="ECO:0000259" key="8">
    <source>
        <dbReference type="PROSITE" id="PS50949"/>
    </source>
</evidence>
<dbReference type="PANTHER" id="PTHR46577:SF1">
    <property type="entry name" value="HTH-TYPE TRANSCRIPTIONAL REGULATORY PROTEIN GABR"/>
    <property type="match status" value="1"/>
</dbReference>
<evidence type="ECO:0000256" key="3">
    <source>
        <dbReference type="ARBA" id="ARBA00023015"/>
    </source>
</evidence>
<evidence type="ECO:0000256" key="5">
    <source>
        <dbReference type="ARBA" id="ARBA00023163"/>
    </source>
</evidence>
<dbReference type="InterPro" id="IPR015424">
    <property type="entry name" value="PyrdxlP-dep_Trfase"/>
</dbReference>
<evidence type="ECO:0000313" key="10">
    <source>
        <dbReference type="Proteomes" id="UP000655443"/>
    </source>
</evidence>
<dbReference type="InterPro" id="IPR036388">
    <property type="entry name" value="WH-like_DNA-bd_sf"/>
</dbReference>
<dbReference type="GO" id="GO:0003677">
    <property type="term" value="F:DNA binding"/>
    <property type="evidence" value="ECO:0007669"/>
    <property type="project" value="UniProtKB-KW"/>
</dbReference>
<reference evidence="9" key="2">
    <citation type="submission" date="2020-09" db="EMBL/GenBank/DDBJ databases">
        <authorList>
            <person name="Sun Q."/>
            <person name="Ohkuma M."/>
        </authorList>
    </citation>
    <scope>NUCLEOTIDE SEQUENCE</scope>
    <source>
        <strain evidence="9">JCM 4714</strain>
    </source>
</reference>
<protein>
    <submittedName>
        <fullName evidence="9">GntR family transcriptional regulator</fullName>
    </submittedName>
</protein>
<reference evidence="9" key="1">
    <citation type="journal article" date="2014" name="Int. J. Syst. Evol. Microbiol.">
        <title>Complete genome sequence of Corynebacterium casei LMG S-19264T (=DSM 44701T), isolated from a smear-ripened cheese.</title>
        <authorList>
            <consortium name="US DOE Joint Genome Institute (JGI-PGF)"/>
            <person name="Walter F."/>
            <person name="Albersmeier A."/>
            <person name="Kalinowski J."/>
            <person name="Ruckert C."/>
        </authorList>
    </citation>
    <scope>NUCLEOTIDE SEQUENCE</scope>
    <source>
        <strain evidence="9">JCM 4714</strain>
    </source>
</reference>
<dbReference type="GO" id="GO:0030170">
    <property type="term" value="F:pyridoxal phosphate binding"/>
    <property type="evidence" value="ECO:0007669"/>
    <property type="project" value="InterPro"/>
</dbReference>
<comment type="similarity">
    <text evidence="1">In the C-terminal section; belongs to the class-I pyridoxal-phosphate-dependent aminotransferase family.</text>
</comment>
<name>A0A918YCQ5_9ACTN</name>
<dbReference type="PROSITE" id="PS50949">
    <property type="entry name" value="HTH_GNTR"/>
    <property type="match status" value="1"/>
</dbReference>
<gene>
    <name evidence="9" type="ORF">GCM10010339_00850</name>
</gene>
<evidence type="ECO:0000256" key="4">
    <source>
        <dbReference type="ARBA" id="ARBA00023125"/>
    </source>
</evidence>
<keyword evidence="7" id="KW-0812">Transmembrane</keyword>
<dbReference type="Proteomes" id="UP000655443">
    <property type="component" value="Unassembled WGS sequence"/>
</dbReference>
<evidence type="ECO:0000256" key="1">
    <source>
        <dbReference type="ARBA" id="ARBA00005384"/>
    </source>
</evidence>
<feature type="domain" description="HTH gntR-type" evidence="8">
    <location>
        <begin position="79"/>
        <end position="147"/>
    </location>
</feature>
<organism evidence="9 10">
    <name type="scientific">Streptomyces alanosinicus</name>
    <dbReference type="NCBI Taxonomy" id="68171"/>
    <lineage>
        <taxon>Bacteria</taxon>
        <taxon>Bacillati</taxon>
        <taxon>Actinomycetota</taxon>
        <taxon>Actinomycetes</taxon>
        <taxon>Kitasatosporales</taxon>
        <taxon>Streptomycetaceae</taxon>
        <taxon>Streptomyces</taxon>
    </lineage>
</organism>
<keyword evidence="7" id="KW-1133">Transmembrane helix</keyword>
<proteinExistence type="inferred from homology"/>
<dbReference type="Gene3D" id="1.10.10.10">
    <property type="entry name" value="Winged helix-like DNA-binding domain superfamily/Winged helix DNA-binding domain"/>
    <property type="match status" value="1"/>
</dbReference>
<evidence type="ECO:0000313" key="9">
    <source>
        <dbReference type="EMBL" id="GHD97653.1"/>
    </source>
</evidence>
<keyword evidence="2" id="KW-0663">Pyridoxal phosphate</keyword>
<dbReference type="InterPro" id="IPR015421">
    <property type="entry name" value="PyrdxlP-dep_Trfase_major"/>
</dbReference>
<dbReference type="InterPro" id="IPR000524">
    <property type="entry name" value="Tscrpt_reg_HTH_GntR"/>
</dbReference>